<evidence type="ECO:0000256" key="3">
    <source>
        <dbReference type="ARBA" id="ARBA00022475"/>
    </source>
</evidence>
<comment type="subcellular location">
    <subcellularLocation>
        <location evidence="1">Cell membrane</location>
        <topology evidence="1">Peripheral membrane protein</topology>
    </subcellularLocation>
</comment>
<dbReference type="PANTHER" id="PTHR37316">
    <property type="entry name" value="TEICHOIC ACID GLYCEROL-PHOSPHATE PRIMASE"/>
    <property type="match status" value="1"/>
</dbReference>
<name>A0ABW8LZN6_9ACTN</name>
<evidence type="ECO:0000256" key="5">
    <source>
        <dbReference type="ARBA" id="ARBA00022944"/>
    </source>
</evidence>
<dbReference type="InterPro" id="IPR043148">
    <property type="entry name" value="TagF_C"/>
</dbReference>
<feature type="compositionally biased region" description="Low complexity" evidence="7">
    <location>
        <begin position="731"/>
        <end position="750"/>
    </location>
</feature>
<evidence type="ECO:0000313" key="9">
    <source>
        <dbReference type="EMBL" id="MFK4271048.1"/>
    </source>
</evidence>
<dbReference type="EMBL" id="JBJDQH010000016">
    <property type="protein sequence ID" value="MFK4271048.1"/>
    <property type="molecule type" value="Genomic_DNA"/>
</dbReference>
<proteinExistence type="inferred from homology"/>
<comment type="similarity">
    <text evidence="2">Belongs to the CDP-glycerol glycerophosphotransferase family.</text>
</comment>
<reference evidence="9 10" key="1">
    <citation type="submission" date="2024-11" db="EMBL/GenBank/DDBJ databases">
        <title>The Natural Products Discovery Center: Release of the First 8490 Sequenced Strains for Exploring Actinobacteria Biosynthetic Diversity.</title>
        <authorList>
            <person name="Kalkreuter E."/>
            <person name="Kautsar S.A."/>
            <person name="Yang D."/>
            <person name="Bader C.D."/>
            <person name="Teijaro C.N."/>
            <person name="Fluegel L."/>
            <person name="Davis C.M."/>
            <person name="Simpson J.R."/>
            <person name="Lauterbach L."/>
            <person name="Steele A.D."/>
            <person name="Gui C."/>
            <person name="Meng S."/>
            <person name="Li G."/>
            <person name="Viehrig K."/>
            <person name="Ye F."/>
            <person name="Su P."/>
            <person name="Kiefer A.F."/>
            <person name="Nichols A."/>
            <person name="Cepeda A.J."/>
            <person name="Yan W."/>
            <person name="Fan B."/>
            <person name="Jiang Y."/>
            <person name="Adhikari A."/>
            <person name="Zheng C.-J."/>
            <person name="Schuster L."/>
            <person name="Cowan T.M."/>
            <person name="Smanski M.J."/>
            <person name="Chevrette M.G."/>
            <person name="De Carvalho L.P.S."/>
            <person name="Shen B."/>
        </authorList>
    </citation>
    <scope>NUCLEOTIDE SEQUENCE [LARGE SCALE GENOMIC DNA]</scope>
    <source>
        <strain evidence="9 10">NPDC020863</strain>
    </source>
</reference>
<dbReference type="Gene3D" id="3.90.550.10">
    <property type="entry name" value="Spore Coat Polysaccharide Biosynthesis Protein SpsA, Chain A"/>
    <property type="match status" value="1"/>
</dbReference>
<dbReference type="Gene3D" id="3.40.50.11820">
    <property type="match status" value="1"/>
</dbReference>
<evidence type="ECO:0000259" key="8">
    <source>
        <dbReference type="Pfam" id="PF00535"/>
    </source>
</evidence>
<dbReference type="InterPro" id="IPR029044">
    <property type="entry name" value="Nucleotide-diphossugar_trans"/>
</dbReference>
<dbReference type="InterPro" id="IPR043149">
    <property type="entry name" value="TagF_N"/>
</dbReference>
<comment type="caution">
    <text evidence="9">The sequence shown here is derived from an EMBL/GenBank/DDBJ whole genome shotgun (WGS) entry which is preliminary data.</text>
</comment>
<keyword evidence="5" id="KW-0777">Teichoic acid biosynthesis</keyword>
<dbReference type="Proteomes" id="UP001620295">
    <property type="component" value="Unassembled WGS sequence"/>
</dbReference>
<dbReference type="Gene3D" id="3.40.50.12580">
    <property type="match status" value="1"/>
</dbReference>
<dbReference type="InterPro" id="IPR007554">
    <property type="entry name" value="Glycerophosphate_synth"/>
</dbReference>
<keyword evidence="3" id="KW-1003">Cell membrane</keyword>
<keyword evidence="6" id="KW-0472">Membrane</keyword>
<keyword evidence="4" id="KW-0808">Transferase</keyword>
<dbReference type="PANTHER" id="PTHR37316:SF3">
    <property type="entry name" value="TEICHOIC ACID GLYCEROL-PHOSPHATE TRANSFERASE"/>
    <property type="match status" value="1"/>
</dbReference>
<dbReference type="SUPFAM" id="SSF53756">
    <property type="entry name" value="UDP-Glycosyltransferase/glycogen phosphorylase"/>
    <property type="match status" value="1"/>
</dbReference>
<dbReference type="Pfam" id="PF00535">
    <property type="entry name" value="Glycos_transf_2"/>
    <property type="match status" value="1"/>
</dbReference>
<evidence type="ECO:0000313" key="10">
    <source>
        <dbReference type="Proteomes" id="UP001620295"/>
    </source>
</evidence>
<dbReference type="CDD" id="cd00761">
    <property type="entry name" value="Glyco_tranf_GTA_type"/>
    <property type="match status" value="1"/>
</dbReference>
<evidence type="ECO:0000256" key="4">
    <source>
        <dbReference type="ARBA" id="ARBA00022679"/>
    </source>
</evidence>
<evidence type="ECO:0000256" key="2">
    <source>
        <dbReference type="ARBA" id="ARBA00010488"/>
    </source>
</evidence>
<keyword evidence="10" id="KW-1185">Reference proteome</keyword>
<evidence type="ECO:0000256" key="6">
    <source>
        <dbReference type="ARBA" id="ARBA00023136"/>
    </source>
</evidence>
<dbReference type="SUPFAM" id="SSF53448">
    <property type="entry name" value="Nucleotide-diphospho-sugar transferases"/>
    <property type="match status" value="1"/>
</dbReference>
<dbReference type="InterPro" id="IPR051612">
    <property type="entry name" value="Teichoic_Acid_Biosynth"/>
</dbReference>
<evidence type="ECO:0000256" key="7">
    <source>
        <dbReference type="SAM" id="MobiDB-lite"/>
    </source>
</evidence>
<feature type="domain" description="Glycosyltransferase 2-like" evidence="8">
    <location>
        <begin position="5"/>
        <end position="172"/>
    </location>
</feature>
<evidence type="ECO:0000256" key="1">
    <source>
        <dbReference type="ARBA" id="ARBA00004202"/>
    </source>
</evidence>
<dbReference type="RefSeq" id="WP_404748230.1">
    <property type="nucleotide sequence ID" value="NZ_JBJDQH010000016.1"/>
</dbReference>
<sequence>MPRFSVIVPAYQVQPYLHDCLRSVLTQDFTDLELIAVDDRSPDACGSIIDDAAARDPRVRPVHLSDNMGLGPARNIGMGQATGDYVLFLDGDDTLVPGALRAIAERLAATGDPEVLLFDYARLYWTGRAERNVRAELLRQSGPRTFRLDDRPELLRLLMVAWNKAYRRDFLDREGFTFPPGFYEDTPWTYPVLLTARSLAVLDRVCVHYRQRRRGGILRTPSRRHLDVFDQYDRVFLFLDSRPDLAHWRPALFQRMLDHLAAVFTAPGRLPRGARAEFFRRAGAHHRRYRPGGAASPAGRAWWRGLLVRIGARRAFQFLRGADRMRRRAGELGAAGYVRARAVALRAHYRLQRLRPIDRRLAVFAAYWHKGYACNPAAIEAKVRELAPHIRTAWVTTREYAHTLPPGVRRLHPGSPAYWTALARAAYLVNNVNFTPRLRKRPGQIHLQTHHGTPLKHMGLDLLDRPAAARSTDFHELLERVDSWDYSLSANRHSTLVWERVYPSGYATLEFGFPRNDVFHRATAEDVARLRKRLGVPEGSTAVLYAPTHRDYQRGYLPRLDLERMARALGPGFTFLVRPHYFYGAHGAGDGPGSGRVIDVSGHASVEELCLAADALLTDYSSIMFDYANLDRPIVVHADDWDVYRAARGTYFDITAAPPGPVSRSEDELIDVFATSAWCDPRYDAPRAAFRARFCPHDDGRAAERVVRRVFLGAASDALPPIVPLADRRPAPAAHRPAPAPAASSAQVPS</sequence>
<protein>
    <submittedName>
        <fullName evidence="9">CDP-glycerol glycerophosphotransferase family protein</fullName>
    </submittedName>
</protein>
<feature type="region of interest" description="Disordered" evidence="7">
    <location>
        <begin position="726"/>
        <end position="750"/>
    </location>
</feature>
<gene>
    <name evidence="9" type="ORF">ACI2L5_39915</name>
</gene>
<dbReference type="InterPro" id="IPR001173">
    <property type="entry name" value="Glyco_trans_2-like"/>
</dbReference>
<dbReference type="Pfam" id="PF04464">
    <property type="entry name" value="Glyphos_transf"/>
    <property type="match status" value="1"/>
</dbReference>
<organism evidence="9 10">
    <name type="scientific">Streptomyces milbemycinicus</name>
    <dbReference type="NCBI Taxonomy" id="476552"/>
    <lineage>
        <taxon>Bacteria</taxon>
        <taxon>Bacillati</taxon>
        <taxon>Actinomycetota</taxon>
        <taxon>Actinomycetes</taxon>
        <taxon>Kitasatosporales</taxon>
        <taxon>Streptomycetaceae</taxon>
        <taxon>Streptomyces</taxon>
    </lineage>
</organism>
<accession>A0ABW8LZN6</accession>